<evidence type="ECO:0000313" key="2">
    <source>
        <dbReference type="EMBL" id="AVQ13911.1"/>
    </source>
</evidence>
<name>A0A2P1QYC0_9LEPT</name>
<dbReference type="AlphaFoldDB" id="A0A2P1QYC0"/>
<feature type="compositionally biased region" description="Basic and acidic residues" evidence="1">
    <location>
        <begin position="148"/>
        <end position="157"/>
    </location>
</feature>
<protein>
    <submittedName>
        <fullName evidence="2">Uncharacterized protein</fullName>
    </submittedName>
</protein>
<sequence>MAKTPKKENKNRIVGFLTILIFCIFGNCMGATLFKPGGRVRSPALYDSATIIRTYEYDILEESEGESSTFFIFGIIPITNPISIDYALSQAVQKVPGGRSLIDIKVWHETHVMFPLGTVSVLKVKGNVIGNKEEAAKEKLRLELQKKEDAASLKDQKQNPTLESGGISVGGNKKN</sequence>
<accession>A0A2P1QYC0</accession>
<proteinExistence type="predicted"/>
<evidence type="ECO:0000256" key="1">
    <source>
        <dbReference type="SAM" id="MobiDB-lite"/>
    </source>
</evidence>
<dbReference type="EMBL" id="CP027844">
    <property type="protein sequence ID" value="AVQ13911.1"/>
    <property type="molecule type" value="Genomic_DNA"/>
</dbReference>
<organism evidence="2 3">
    <name type="scientific">Leptospira santarosai</name>
    <dbReference type="NCBI Taxonomy" id="28183"/>
    <lineage>
        <taxon>Bacteria</taxon>
        <taxon>Pseudomonadati</taxon>
        <taxon>Spirochaetota</taxon>
        <taxon>Spirochaetia</taxon>
        <taxon>Leptospirales</taxon>
        <taxon>Leptospiraceae</taxon>
        <taxon>Leptospira</taxon>
    </lineage>
</organism>
<feature type="region of interest" description="Disordered" evidence="1">
    <location>
        <begin position="148"/>
        <end position="175"/>
    </location>
</feature>
<gene>
    <name evidence="2" type="ORF">XB16_3635</name>
</gene>
<dbReference type="Proteomes" id="UP000033961">
    <property type="component" value="Chromosome II"/>
</dbReference>
<reference evidence="2 3" key="1">
    <citation type="journal article" date="2015" name="Genome Announc.">
        <title>Draft Genome Sequences of Leptospira santarosai Strains U160, U164, and U233, Isolated from Asymptomatic Cattle.</title>
        <authorList>
            <person name="Kremer F.S."/>
            <person name="Eslabao M.R."/>
            <person name="Provisor M."/>
            <person name="Woloski R.D."/>
            <person name="Ramires O.V."/>
            <person name="Moreno L.Z."/>
            <person name="Moreno A.M."/>
            <person name="Hamond C."/>
            <person name="Lilenbaum W."/>
            <person name="Dellagostin O.A."/>
        </authorList>
    </citation>
    <scope>NUCLEOTIDE SEQUENCE [LARGE SCALE GENOMIC DNA]</scope>
    <source>
        <strain evidence="2 3">U160</strain>
    </source>
</reference>
<evidence type="ECO:0000313" key="3">
    <source>
        <dbReference type="Proteomes" id="UP000033961"/>
    </source>
</evidence>